<proteinExistence type="predicted"/>
<name>X6MX89_RETFI</name>
<feature type="transmembrane region" description="Helical" evidence="1">
    <location>
        <begin position="89"/>
        <end position="108"/>
    </location>
</feature>
<protein>
    <submittedName>
        <fullName evidence="2">Uncharacterized protein</fullName>
    </submittedName>
</protein>
<dbReference type="Proteomes" id="UP000023152">
    <property type="component" value="Unassembled WGS sequence"/>
</dbReference>
<keyword evidence="1" id="KW-0812">Transmembrane</keyword>
<feature type="non-terminal residue" evidence="2">
    <location>
        <position position="1"/>
    </location>
</feature>
<organism evidence="2 3">
    <name type="scientific">Reticulomyxa filosa</name>
    <dbReference type="NCBI Taxonomy" id="46433"/>
    <lineage>
        <taxon>Eukaryota</taxon>
        <taxon>Sar</taxon>
        <taxon>Rhizaria</taxon>
        <taxon>Retaria</taxon>
        <taxon>Foraminifera</taxon>
        <taxon>Monothalamids</taxon>
        <taxon>Reticulomyxidae</taxon>
        <taxon>Reticulomyxa</taxon>
    </lineage>
</organism>
<gene>
    <name evidence="2" type="ORF">RFI_18851</name>
</gene>
<keyword evidence="1" id="KW-0472">Membrane</keyword>
<reference evidence="2 3" key="1">
    <citation type="journal article" date="2013" name="Curr. Biol.">
        <title>The Genome of the Foraminiferan Reticulomyxa filosa.</title>
        <authorList>
            <person name="Glockner G."/>
            <person name="Hulsmann N."/>
            <person name="Schleicher M."/>
            <person name="Noegel A.A."/>
            <person name="Eichinger L."/>
            <person name="Gallinger C."/>
            <person name="Pawlowski J."/>
            <person name="Sierra R."/>
            <person name="Euteneuer U."/>
            <person name="Pillet L."/>
            <person name="Moustafa A."/>
            <person name="Platzer M."/>
            <person name="Groth M."/>
            <person name="Szafranski K."/>
            <person name="Schliwa M."/>
        </authorList>
    </citation>
    <scope>NUCLEOTIDE SEQUENCE [LARGE SCALE GENOMIC DNA]</scope>
</reference>
<feature type="non-terminal residue" evidence="2">
    <location>
        <position position="194"/>
    </location>
</feature>
<keyword evidence="3" id="KW-1185">Reference proteome</keyword>
<keyword evidence="1" id="KW-1133">Transmembrane helix</keyword>
<accession>X6MX89</accession>
<evidence type="ECO:0000313" key="2">
    <source>
        <dbReference type="EMBL" id="ETO18414.1"/>
    </source>
</evidence>
<evidence type="ECO:0000313" key="3">
    <source>
        <dbReference type="Proteomes" id="UP000023152"/>
    </source>
</evidence>
<dbReference type="EMBL" id="ASPP01014947">
    <property type="protein sequence ID" value="ETO18414.1"/>
    <property type="molecule type" value="Genomic_DNA"/>
</dbReference>
<evidence type="ECO:0000256" key="1">
    <source>
        <dbReference type="SAM" id="Phobius"/>
    </source>
</evidence>
<sequence>VFGFFFKLSVYVLPKKKKKEERMSRQECSKRCLIVSNYPLNWSKNKLRLELTEKLGLSRLQFSQAEHDDNNNGPRVTLTFPSVAQVNTAPIFCCCCVSFFFFFTTSLFNRRDSDLYMLAIGKYVYNFVLPFAQRKSLKVEYKKENAGNTNASDAGDKTPVNTSGLNKTKISTVSSFKPTKLFLTALKNKQLRFF</sequence>
<dbReference type="AlphaFoldDB" id="X6MX89"/>
<comment type="caution">
    <text evidence="2">The sequence shown here is derived from an EMBL/GenBank/DDBJ whole genome shotgun (WGS) entry which is preliminary data.</text>
</comment>